<accession>A0A6S7A775</accession>
<evidence type="ECO:0000313" key="3">
    <source>
        <dbReference type="Proteomes" id="UP000494214"/>
    </source>
</evidence>
<proteinExistence type="predicted"/>
<dbReference type="Pfam" id="PF18013">
    <property type="entry name" value="Phage_lysozyme2"/>
    <property type="match status" value="1"/>
</dbReference>
<dbReference type="InterPro" id="IPR041219">
    <property type="entry name" value="Phage_lysozyme2"/>
</dbReference>
<dbReference type="Proteomes" id="UP000494214">
    <property type="component" value="Unassembled WGS sequence"/>
</dbReference>
<protein>
    <recommendedName>
        <fullName evidence="1">Phage tail lysozyme domain-containing protein</fullName>
    </recommendedName>
</protein>
<evidence type="ECO:0000313" key="2">
    <source>
        <dbReference type="EMBL" id="CAB3717007.1"/>
    </source>
</evidence>
<dbReference type="AlphaFoldDB" id="A0A6S7A775"/>
<organism evidence="2 3">
    <name type="scientific">Achromobacter animicus</name>
    <dbReference type="NCBI Taxonomy" id="1389935"/>
    <lineage>
        <taxon>Bacteria</taxon>
        <taxon>Pseudomonadati</taxon>
        <taxon>Pseudomonadota</taxon>
        <taxon>Betaproteobacteria</taxon>
        <taxon>Burkholderiales</taxon>
        <taxon>Alcaligenaceae</taxon>
        <taxon>Achromobacter</taxon>
    </lineage>
</organism>
<feature type="domain" description="Phage tail lysozyme" evidence="1">
    <location>
        <begin position="344"/>
        <end position="448"/>
    </location>
</feature>
<gene>
    <name evidence="2" type="ORF">LMG26690_03590</name>
</gene>
<dbReference type="EMBL" id="CADIJM010000007">
    <property type="protein sequence ID" value="CAB3717007.1"/>
    <property type="molecule type" value="Genomic_DNA"/>
</dbReference>
<evidence type="ECO:0000259" key="1">
    <source>
        <dbReference type="Pfam" id="PF18013"/>
    </source>
</evidence>
<sequence>MATIIDALAASVGFDPKRFAVDSIAAAASLGQMAQNLGISTERLTAWQKAAERAGGTAEAISAQLRESAGQISKFNRGQAADSVPAFLQNGGNVSDLRDGNTYLLARSRIIADLYQKDRSRAAQVAEEMGVNEALFDLFRRGPVELEKLLQAQERRSAVSAQDADAAARLRDRYLDLRDTFESVAMRILVALIPAFERALEVLQGWGDWFLENEDVIAKWVDGTAKAVVAFIDVVDAAAQAVGGWQNALLALGALKILSWANSLLGLASALREVAFALAALGGAGASKGLAALRGVGAAALRAAGRIGAGVALALYSEDLNVGETQIVRAHNDPALRTKEVGDAVRFFERKGYSLDEAAGLAAHLQIQSGFDPRADAEDGRFYGIALWDRARQADFRQAIGVVIEQSTLEQQLEFVDWELRNSKRGAREKLAESTNAAQAGVAAYRYFGLDRYQAIDAADARKRELAAPVIAGVADMERREQASAAAASITSAAQAGAIGAASNNTTTTTTYETHIHGPITIVTPATDGPGLARELGTLGDSQRIVQQANSGIF</sequence>
<dbReference type="Gene3D" id="1.10.530.10">
    <property type="match status" value="1"/>
</dbReference>
<name>A0A6S7A775_9BURK</name>
<dbReference type="RefSeq" id="WP_175124344.1">
    <property type="nucleotide sequence ID" value="NZ_CADIJM010000007.1"/>
</dbReference>
<reference evidence="2 3" key="1">
    <citation type="submission" date="2020-04" db="EMBL/GenBank/DDBJ databases">
        <authorList>
            <person name="De Canck E."/>
        </authorList>
    </citation>
    <scope>NUCLEOTIDE SEQUENCE [LARGE SCALE GENOMIC DNA]</scope>
    <source>
        <strain evidence="2 3">LMG 26690</strain>
    </source>
</reference>
<keyword evidence="3" id="KW-1185">Reference proteome</keyword>